<accession>A0A058Z0J7</accession>
<dbReference type="InterPro" id="IPR000727">
    <property type="entry name" value="T_SNARE_dom"/>
</dbReference>
<evidence type="ECO:0000256" key="7">
    <source>
        <dbReference type="SAM" id="Phobius"/>
    </source>
</evidence>
<dbReference type="STRING" id="691883.A0A058Z0J7"/>
<dbReference type="Gene3D" id="1.20.5.110">
    <property type="match status" value="1"/>
</dbReference>
<dbReference type="PROSITE" id="PS50192">
    <property type="entry name" value="T_SNARE"/>
    <property type="match status" value="1"/>
</dbReference>
<dbReference type="GO" id="GO:0000149">
    <property type="term" value="F:SNARE binding"/>
    <property type="evidence" value="ECO:0007669"/>
    <property type="project" value="TreeGrafter"/>
</dbReference>
<dbReference type="GO" id="GO:0006906">
    <property type="term" value="P:vesicle fusion"/>
    <property type="evidence" value="ECO:0007669"/>
    <property type="project" value="TreeGrafter"/>
</dbReference>
<dbReference type="PANTHER" id="PTHR21230">
    <property type="entry name" value="VESICLE TRANSPORT V-SNARE PROTEIN VTI1-RELATED"/>
    <property type="match status" value="1"/>
</dbReference>
<evidence type="ECO:0000313" key="10">
    <source>
        <dbReference type="Proteomes" id="UP000030693"/>
    </source>
</evidence>
<evidence type="ECO:0000256" key="1">
    <source>
        <dbReference type="ARBA" id="ARBA00004211"/>
    </source>
</evidence>
<protein>
    <recommendedName>
        <fullName evidence="8">t-SNARE coiled-coil homology domain-containing protein</fullName>
    </recommendedName>
</protein>
<keyword evidence="2" id="KW-0813">Transport</keyword>
<dbReference type="GO" id="GO:0031902">
    <property type="term" value="C:late endosome membrane"/>
    <property type="evidence" value="ECO:0007669"/>
    <property type="project" value="TreeGrafter"/>
</dbReference>
<dbReference type="OrthoDB" id="19261at2759"/>
<evidence type="ECO:0000256" key="4">
    <source>
        <dbReference type="ARBA" id="ARBA00022927"/>
    </source>
</evidence>
<dbReference type="EMBL" id="KB932213">
    <property type="protein sequence ID" value="KCV67794.1"/>
    <property type="molecule type" value="Genomic_DNA"/>
</dbReference>
<keyword evidence="10" id="KW-1185">Reference proteome</keyword>
<dbReference type="AlphaFoldDB" id="A0A058Z0J7"/>
<dbReference type="SMART" id="SM00397">
    <property type="entry name" value="t_SNARE"/>
    <property type="match status" value="1"/>
</dbReference>
<dbReference type="GO" id="GO:0005794">
    <property type="term" value="C:Golgi apparatus"/>
    <property type="evidence" value="ECO:0007669"/>
    <property type="project" value="TreeGrafter"/>
</dbReference>
<dbReference type="GO" id="GO:0012507">
    <property type="term" value="C:ER to Golgi transport vesicle membrane"/>
    <property type="evidence" value="ECO:0007669"/>
    <property type="project" value="TreeGrafter"/>
</dbReference>
<keyword evidence="3 7" id="KW-0812">Transmembrane</keyword>
<evidence type="ECO:0000256" key="3">
    <source>
        <dbReference type="ARBA" id="ARBA00022692"/>
    </source>
</evidence>
<dbReference type="InterPro" id="IPR044766">
    <property type="entry name" value="NPSN/SNAP25-like_N_SNARE"/>
</dbReference>
<gene>
    <name evidence="9" type="ORF">H696_05736</name>
</gene>
<dbReference type="PANTHER" id="PTHR21230:SF79">
    <property type="entry name" value="T-SNARE COILED-COIL HOMOLOGY DOMAIN-CONTAINING PROTEIN"/>
    <property type="match status" value="1"/>
</dbReference>
<dbReference type="GO" id="GO:0015031">
    <property type="term" value="P:protein transport"/>
    <property type="evidence" value="ECO:0007669"/>
    <property type="project" value="UniProtKB-KW"/>
</dbReference>
<dbReference type="GO" id="GO:0005789">
    <property type="term" value="C:endoplasmic reticulum membrane"/>
    <property type="evidence" value="ECO:0007669"/>
    <property type="project" value="TreeGrafter"/>
</dbReference>
<feature type="transmembrane region" description="Helical" evidence="7">
    <location>
        <begin position="194"/>
        <end position="215"/>
    </location>
</feature>
<comment type="subcellular location">
    <subcellularLocation>
        <location evidence="1">Membrane</location>
        <topology evidence="1">Single-pass type IV membrane protein</topology>
    </subcellularLocation>
</comment>
<dbReference type="GO" id="GO:0005484">
    <property type="term" value="F:SNAP receptor activity"/>
    <property type="evidence" value="ECO:0007669"/>
    <property type="project" value="InterPro"/>
</dbReference>
<reference evidence="9" key="1">
    <citation type="submission" date="2013-04" db="EMBL/GenBank/DDBJ databases">
        <title>The Genome Sequence of Fonticula alba ATCC 38817.</title>
        <authorList>
            <consortium name="The Broad Institute Genomics Platform"/>
            <person name="Russ C."/>
            <person name="Cuomo C."/>
            <person name="Burger G."/>
            <person name="Gray M.W."/>
            <person name="Holland P.W.H."/>
            <person name="King N."/>
            <person name="Lang F.B.F."/>
            <person name="Roger A.J."/>
            <person name="Ruiz-Trillo I."/>
            <person name="Brown M."/>
            <person name="Walker B."/>
            <person name="Young S."/>
            <person name="Zeng Q."/>
            <person name="Gargeya S."/>
            <person name="Fitzgerald M."/>
            <person name="Haas B."/>
            <person name="Abouelleil A."/>
            <person name="Allen A.W."/>
            <person name="Alvarado L."/>
            <person name="Arachchi H.M."/>
            <person name="Berlin A.M."/>
            <person name="Chapman S.B."/>
            <person name="Gainer-Dewar J."/>
            <person name="Goldberg J."/>
            <person name="Griggs A."/>
            <person name="Gujja S."/>
            <person name="Hansen M."/>
            <person name="Howarth C."/>
            <person name="Imamovic A."/>
            <person name="Ireland A."/>
            <person name="Larimer J."/>
            <person name="McCowan C."/>
            <person name="Murphy C."/>
            <person name="Pearson M."/>
            <person name="Poon T.W."/>
            <person name="Priest M."/>
            <person name="Roberts A."/>
            <person name="Saif S."/>
            <person name="Shea T."/>
            <person name="Sisk P."/>
            <person name="Sykes S."/>
            <person name="Wortman J."/>
            <person name="Nusbaum C."/>
            <person name="Birren B."/>
        </authorList>
    </citation>
    <scope>NUCLEOTIDE SEQUENCE [LARGE SCALE GENOMIC DNA]</scope>
    <source>
        <strain evidence="9">ATCC 38817</strain>
    </source>
</reference>
<evidence type="ECO:0000313" key="9">
    <source>
        <dbReference type="EMBL" id="KCV67794.1"/>
    </source>
</evidence>
<sequence>MSHLRDIKDYGEQIDELFYRVETSIQRDITSLQGRARVEKIDYLLGRMRRAQHLLESYQIELSLLSPLEAHPFNVAYRGYEEKHTSLDSRLNELRQIFQSEEQVDASGAPVGMTNRQIIQAAETIQLESKASTGRSLAIIDETIKVASDTTKTLHEQTDQIERIHQGIEQVDSNARTAEKQLRILIRRLATDRLVLVLIVLVVLAIIAAIVVGVVKKKGK</sequence>
<dbReference type="GO" id="GO:0031201">
    <property type="term" value="C:SNARE complex"/>
    <property type="evidence" value="ECO:0007669"/>
    <property type="project" value="InterPro"/>
</dbReference>
<keyword evidence="4" id="KW-0653">Protein transport</keyword>
<proteinExistence type="predicted"/>
<evidence type="ECO:0000256" key="6">
    <source>
        <dbReference type="ARBA" id="ARBA00023136"/>
    </source>
</evidence>
<evidence type="ECO:0000256" key="2">
    <source>
        <dbReference type="ARBA" id="ARBA00022448"/>
    </source>
</evidence>
<evidence type="ECO:0000256" key="5">
    <source>
        <dbReference type="ARBA" id="ARBA00022989"/>
    </source>
</evidence>
<keyword evidence="6 7" id="KW-0472">Membrane</keyword>
<feature type="domain" description="T-SNARE coiled-coil homology" evidence="8">
    <location>
        <begin position="123"/>
        <end position="185"/>
    </location>
</feature>
<dbReference type="RefSeq" id="XP_009497825.1">
    <property type="nucleotide sequence ID" value="XM_009499550.1"/>
</dbReference>
<name>A0A058Z0J7_FONAL</name>
<keyword evidence="5 7" id="KW-1133">Transmembrane helix</keyword>
<dbReference type="SUPFAM" id="SSF58038">
    <property type="entry name" value="SNARE fusion complex"/>
    <property type="match status" value="1"/>
</dbReference>
<dbReference type="GeneID" id="20530461"/>
<dbReference type="Proteomes" id="UP000030693">
    <property type="component" value="Unassembled WGS sequence"/>
</dbReference>
<dbReference type="CDD" id="cd15861">
    <property type="entry name" value="SNARE_SNAP25N_23N_29N_SEC9N"/>
    <property type="match status" value="1"/>
</dbReference>
<organism evidence="9">
    <name type="scientific">Fonticula alba</name>
    <name type="common">Slime mold</name>
    <dbReference type="NCBI Taxonomy" id="691883"/>
    <lineage>
        <taxon>Eukaryota</taxon>
        <taxon>Rotosphaerida</taxon>
        <taxon>Fonticulaceae</taxon>
        <taxon>Fonticula</taxon>
    </lineage>
</organism>
<evidence type="ECO:0000259" key="8">
    <source>
        <dbReference type="PROSITE" id="PS50192"/>
    </source>
</evidence>
<dbReference type="OMA" id="DNGNRMM"/>
<dbReference type="eggNOG" id="ENOG502QQ25">
    <property type="taxonomic scope" value="Eukaryota"/>
</dbReference>